<dbReference type="InterPro" id="IPR025543">
    <property type="entry name" value="Dodecin-like"/>
</dbReference>
<protein>
    <recommendedName>
        <fullName evidence="3">Dodecin domain-containing protein</fullName>
    </recommendedName>
</protein>
<keyword evidence="2" id="KW-1185">Reference proteome</keyword>
<dbReference type="PANTHER" id="PTHR39324:SF1">
    <property type="entry name" value="CALCIUM DODECIN"/>
    <property type="match status" value="1"/>
</dbReference>
<dbReference type="OrthoDB" id="9805449at2"/>
<dbReference type="Gene3D" id="3.30.1660.10">
    <property type="entry name" value="Flavin-binding protein dodecin"/>
    <property type="match status" value="1"/>
</dbReference>
<dbReference type="RefSeq" id="WP_055085156.1">
    <property type="nucleotide sequence ID" value="NZ_CXSU01000012.1"/>
</dbReference>
<proteinExistence type="predicted"/>
<dbReference type="InterPro" id="IPR009923">
    <property type="entry name" value="Dodecin"/>
</dbReference>
<dbReference type="STRING" id="420998.JDO7802_02009"/>
<dbReference type="Pfam" id="PF07311">
    <property type="entry name" value="Dodecin"/>
    <property type="match status" value="1"/>
</dbReference>
<evidence type="ECO:0000313" key="1">
    <source>
        <dbReference type="EMBL" id="CTQ49992.1"/>
    </source>
</evidence>
<evidence type="ECO:0000313" key="2">
    <source>
        <dbReference type="Proteomes" id="UP000049222"/>
    </source>
</evidence>
<evidence type="ECO:0008006" key="3">
    <source>
        <dbReference type="Google" id="ProtNLM"/>
    </source>
</evidence>
<dbReference type="PANTHER" id="PTHR39324">
    <property type="entry name" value="CALCIUM DODECIN"/>
    <property type="match status" value="1"/>
</dbReference>
<organism evidence="1 2">
    <name type="scientific">Jannaschia donghaensis</name>
    <dbReference type="NCBI Taxonomy" id="420998"/>
    <lineage>
        <taxon>Bacteria</taxon>
        <taxon>Pseudomonadati</taxon>
        <taxon>Pseudomonadota</taxon>
        <taxon>Alphaproteobacteria</taxon>
        <taxon>Rhodobacterales</taxon>
        <taxon>Roseobacteraceae</taxon>
        <taxon>Jannaschia</taxon>
    </lineage>
</organism>
<dbReference type="InterPro" id="IPR036694">
    <property type="entry name" value="Dodecin-like_sf"/>
</dbReference>
<name>A0A0M6YI12_9RHOB</name>
<sequence length="74" mass="8377">MSIARVTEISATSKKSFDDAVAKGVARANDTLRNVQSAWVKEQYVRVNNGKVDHYQVNMMVTFVLEDDKKSKKK</sequence>
<accession>A0A0M6YI12</accession>
<dbReference type="Proteomes" id="UP000049222">
    <property type="component" value="Unassembled WGS sequence"/>
</dbReference>
<gene>
    <name evidence="1" type="ORF">JDO7802_02009</name>
</gene>
<dbReference type="SUPFAM" id="SSF89807">
    <property type="entry name" value="Dodecin-like"/>
    <property type="match status" value="1"/>
</dbReference>
<dbReference type="EMBL" id="CXSU01000012">
    <property type="protein sequence ID" value="CTQ49992.1"/>
    <property type="molecule type" value="Genomic_DNA"/>
</dbReference>
<dbReference type="AlphaFoldDB" id="A0A0M6YI12"/>
<reference evidence="1 2" key="1">
    <citation type="submission" date="2015-07" db="EMBL/GenBank/DDBJ databases">
        <authorList>
            <person name="Noorani M."/>
        </authorList>
    </citation>
    <scope>NUCLEOTIDE SEQUENCE [LARGE SCALE GENOMIC DNA]</scope>
    <source>
        <strain evidence="1 2">CECT 7802</strain>
    </source>
</reference>